<comment type="caution">
    <text evidence="2">The sequence shown here is derived from an EMBL/GenBank/DDBJ whole genome shotgun (WGS) entry which is preliminary data.</text>
</comment>
<protein>
    <submittedName>
        <fullName evidence="2">Uncharacterized protein</fullName>
    </submittedName>
</protein>
<keyword evidence="3" id="KW-1185">Reference proteome</keyword>
<evidence type="ECO:0000256" key="1">
    <source>
        <dbReference type="SAM" id="MobiDB-lite"/>
    </source>
</evidence>
<organism evidence="2 3">
    <name type="scientific">Streptomyces nanshensis</name>
    <dbReference type="NCBI Taxonomy" id="518642"/>
    <lineage>
        <taxon>Bacteria</taxon>
        <taxon>Bacillati</taxon>
        <taxon>Actinomycetota</taxon>
        <taxon>Actinomycetes</taxon>
        <taxon>Kitasatosporales</taxon>
        <taxon>Streptomycetaceae</taxon>
        <taxon>Streptomyces</taxon>
    </lineage>
</organism>
<sequence length="454" mass="49373">MSKNRARDRAARRQMQGGARRARAARTVDTTADRTEYPPRLVDGRGESWYLTSRPNAYGTRALDYTETRTYEEIDAEHGPVRHVDIATEDDRARFTAALRQAGHRALGTLAVALRMTAEAAERATGRPGDLVAGRPGSWESATVMSLTRSEAAHAPAGQVDEDALKVLLPVLERWVVTGPTVVEVAESLTYDLAALADESGGWHGITDAWMRRHASESVRSWAMSRCSAPDDAVPEPEALPHTVDRVALVFGATLPVRPVEGLTAGSTVDELFAALVARAAYRLERAETGERYPARADVWVQPKPQFATPEDWPEGWRRGEALVMVTARRPWEAPEEDTAVVADMVRAAAEQLHEVLPPLPGHELAGHAGIPFEMHAALNGAIAPASFDRLLAEMQERAVHYGHTVMAETEFDPRQNLPSASSTGYVVDTAPSHGLVEVDHPQANPPGRGGVED</sequence>
<feature type="compositionally biased region" description="Basic and acidic residues" evidence="1">
    <location>
        <begin position="31"/>
        <end position="40"/>
    </location>
</feature>
<dbReference type="AlphaFoldDB" id="A0A1E7L9V0"/>
<feature type="compositionally biased region" description="Basic and acidic residues" evidence="1">
    <location>
        <begin position="1"/>
        <end position="11"/>
    </location>
</feature>
<proteinExistence type="predicted"/>
<gene>
    <name evidence="2" type="ORF">AN218_05570</name>
</gene>
<evidence type="ECO:0000313" key="2">
    <source>
        <dbReference type="EMBL" id="OEV12979.1"/>
    </source>
</evidence>
<reference evidence="2 3" key="1">
    <citation type="journal article" date="2016" name="Front. Microbiol.">
        <title>Comparative Genomics Analysis of Streptomyces Species Reveals Their Adaptation to the Marine Environment and Their Diversity at the Genomic Level.</title>
        <authorList>
            <person name="Tian X."/>
            <person name="Zhang Z."/>
            <person name="Yang T."/>
            <person name="Chen M."/>
            <person name="Li J."/>
            <person name="Chen F."/>
            <person name="Yang J."/>
            <person name="Li W."/>
            <person name="Zhang B."/>
            <person name="Zhang Z."/>
            <person name="Wu J."/>
            <person name="Zhang C."/>
            <person name="Long L."/>
            <person name="Xiao J."/>
        </authorList>
    </citation>
    <scope>NUCLEOTIDE SEQUENCE [LARGE SCALE GENOMIC DNA]</scope>
    <source>
        <strain evidence="2 3">SCSIO 10429</strain>
    </source>
</reference>
<feature type="compositionally biased region" description="Low complexity" evidence="1">
    <location>
        <begin position="13"/>
        <end position="30"/>
    </location>
</feature>
<feature type="region of interest" description="Disordered" evidence="1">
    <location>
        <begin position="1"/>
        <end position="40"/>
    </location>
</feature>
<accession>A0A1E7L9V0</accession>
<dbReference type="Proteomes" id="UP000176005">
    <property type="component" value="Unassembled WGS sequence"/>
</dbReference>
<dbReference type="EMBL" id="LJGW01000107">
    <property type="protein sequence ID" value="OEV12979.1"/>
    <property type="molecule type" value="Genomic_DNA"/>
</dbReference>
<name>A0A1E7L9V0_9ACTN</name>
<evidence type="ECO:0000313" key="3">
    <source>
        <dbReference type="Proteomes" id="UP000176005"/>
    </source>
</evidence>
<dbReference type="RefSeq" id="WP_070015484.1">
    <property type="nucleotide sequence ID" value="NZ_LJGW01000107.1"/>
</dbReference>